<dbReference type="InterPro" id="IPR010841">
    <property type="entry name" value="EF-G-binding_N"/>
</dbReference>
<protein>
    <recommendedName>
        <fullName evidence="5">Elongation factor G-binding protein</fullName>
    </recommendedName>
</protein>
<dbReference type="Proteomes" id="UP000050482">
    <property type="component" value="Unassembled WGS sequence"/>
</dbReference>
<evidence type="ECO:0008006" key="5">
    <source>
        <dbReference type="Google" id="ProtNLM"/>
    </source>
</evidence>
<dbReference type="InterPro" id="IPR032330">
    <property type="entry name" value="EF-G-binding_C"/>
</dbReference>
<evidence type="ECO:0000313" key="4">
    <source>
        <dbReference type="Proteomes" id="UP000050482"/>
    </source>
</evidence>
<accession>A0A0P9C1Y3</accession>
<evidence type="ECO:0000313" key="3">
    <source>
        <dbReference type="EMBL" id="KPV38946.1"/>
    </source>
</evidence>
<dbReference type="PATRIC" id="fig|471514.4.peg.2285"/>
<dbReference type="InterPro" id="IPR038344">
    <property type="entry name" value="EF-G_N_sf"/>
</dbReference>
<dbReference type="Pfam" id="PF07299">
    <property type="entry name" value="EF-G-binding_N"/>
    <property type="match status" value="1"/>
</dbReference>
<evidence type="ECO:0000259" key="2">
    <source>
        <dbReference type="Pfam" id="PF16571"/>
    </source>
</evidence>
<dbReference type="STRING" id="471514.AN477_23175"/>
<sequence length="212" mass="24127">MEKFICPHQFNYIRVQLNQLLQTVYFAGDYRVYAAHRLGVRDNVLSMFPQLGPSEIRLFDGMEDVKGQSEIGEFMQRLEPYVIPFPVLEPDNLRKLFPKVKKLPLPDLAEVNWSKLSYFGWRDIATNTLFVVTRHNGKLIGIRNRITSLNRPGVCCVCNHSGQDVGLVTTVAKASNYTTVGNHMCLNTITCNAAMTSLKGLVFFVEQAQRQR</sequence>
<dbReference type="Pfam" id="PF16571">
    <property type="entry name" value="FBP_C"/>
    <property type="match status" value="1"/>
</dbReference>
<reference evidence="3 4" key="1">
    <citation type="submission" date="2015-09" db="EMBL/GenBank/DDBJ databases">
        <title>Draft genome sequence of Alicyclobacillus ferrooxydans DSM 22381.</title>
        <authorList>
            <person name="Hemp J."/>
        </authorList>
    </citation>
    <scope>NUCLEOTIDE SEQUENCE [LARGE SCALE GENOMIC DNA]</scope>
    <source>
        <strain evidence="3 4">TC-34</strain>
    </source>
</reference>
<proteinExistence type="predicted"/>
<keyword evidence="4" id="KW-1185">Reference proteome</keyword>
<feature type="domain" description="Elongation factor G-binding protein N-terminal" evidence="1">
    <location>
        <begin position="4"/>
        <end position="86"/>
    </location>
</feature>
<gene>
    <name evidence="3" type="ORF">AN477_23175</name>
</gene>
<feature type="domain" description="Elongation factor G-binding protein C-terminal treble-clef zinc-finger" evidence="2">
    <location>
        <begin position="100"/>
        <end position="196"/>
    </location>
</feature>
<comment type="caution">
    <text evidence="3">The sequence shown here is derived from an EMBL/GenBank/DDBJ whole genome shotgun (WGS) entry which is preliminary data.</text>
</comment>
<name>A0A0P9C1Y3_9BACL</name>
<dbReference type="AlphaFoldDB" id="A0A0P9C1Y3"/>
<dbReference type="RefSeq" id="WP_054971551.1">
    <property type="nucleotide sequence ID" value="NZ_LJCO01000108.1"/>
</dbReference>
<evidence type="ECO:0000259" key="1">
    <source>
        <dbReference type="Pfam" id="PF07299"/>
    </source>
</evidence>
<organism evidence="3 4">
    <name type="scientific">Alicyclobacillus ferrooxydans</name>
    <dbReference type="NCBI Taxonomy" id="471514"/>
    <lineage>
        <taxon>Bacteria</taxon>
        <taxon>Bacillati</taxon>
        <taxon>Bacillota</taxon>
        <taxon>Bacilli</taxon>
        <taxon>Bacillales</taxon>
        <taxon>Alicyclobacillaceae</taxon>
        <taxon>Alicyclobacillus</taxon>
    </lineage>
</organism>
<dbReference type="CDD" id="cd16342">
    <property type="entry name" value="FusC_FusB"/>
    <property type="match status" value="1"/>
</dbReference>
<dbReference type="EMBL" id="LJCO01000108">
    <property type="protein sequence ID" value="KPV38946.1"/>
    <property type="molecule type" value="Genomic_DNA"/>
</dbReference>
<dbReference type="Gene3D" id="1.20.1280.250">
    <property type="match status" value="1"/>
</dbReference>